<dbReference type="NCBIfam" id="TIGR00229">
    <property type="entry name" value="sensory_box"/>
    <property type="match status" value="3"/>
</dbReference>
<reference evidence="10 11" key="1">
    <citation type="submission" date="2020-05" db="EMBL/GenBank/DDBJ databases">
        <title>Description of Pedobacter foliorum sp. nov.</title>
        <authorList>
            <person name="Qi S."/>
            <person name="Carlier A."/>
            <person name="Cnockaert M."/>
            <person name="Vandamme P."/>
        </authorList>
    </citation>
    <scope>NUCLEOTIDE SEQUENCE [LARGE SCALE GENOMIC DNA]</scope>
    <source>
        <strain evidence="10 11">LMG 31300</strain>
    </source>
</reference>
<dbReference type="Gene3D" id="2.10.70.100">
    <property type="match status" value="1"/>
</dbReference>
<evidence type="ECO:0000256" key="5">
    <source>
        <dbReference type="ARBA" id="ARBA00022777"/>
    </source>
</evidence>
<feature type="domain" description="PAC" evidence="9">
    <location>
        <begin position="88"/>
        <end position="140"/>
    </location>
</feature>
<name>A0ABX2DBX0_9SPHI</name>
<evidence type="ECO:0000259" key="8">
    <source>
        <dbReference type="PROSITE" id="PS50112"/>
    </source>
</evidence>
<dbReference type="InterPro" id="IPR001610">
    <property type="entry name" value="PAC"/>
</dbReference>
<comment type="caution">
    <text evidence="10">The sequence shown here is derived from an EMBL/GenBank/DDBJ whole genome shotgun (WGS) entry which is preliminary data.</text>
</comment>
<evidence type="ECO:0000256" key="4">
    <source>
        <dbReference type="ARBA" id="ARBA00022679"/>
    </source>
</evidence>
<proteinExistence type="predicted"/>
<dbReference type="InterPro" id="IPR013656">
    <property type="entry name" value="PAS_4"/>
</dbReference>
<dbReference type="InterPro" id="IPR036097">
    <property type="entry name" value="HisK_dim/P_sf"/>
</dbReference>
<evidence type="ECO:0000256" key="3">
    <source>
        <dbReference type="ARBA" id="ARBA00022553"/>
    </source>
</evidence>
<evidence type="ECO:0000313" key="11">
    <source>
        <dbReference type="Proteomes" id="UP000762110"/>
    </source>
</evidence>
<dbReference type="InterPro" id="IPR052162">
    <property type="entry name" value="Sensor_kinase/Photoreceptor"/>
</dbReference>
<dbReference type="Gene3D" id="1.10.287.130">
    <property type="match status" value="1"/>
</dbReference>
<dbReference type="PRINTS" id="PR00344">
    <property type="entry name" value="BCTRLSENSOR"/>
</dbReference>
<keyword evidence="11" id="KW-1185">Reference proteome</keyword>
<dbReference type="EC" id="2.7.13.3" evidence="2"/>
<dbReference type="Pfam" id="PF08448">
    <property type="entry name" value="PAS_4"/>
    <property type="match status" value="1"/>
</dbReference>
<dbReference type="PANTHER" id="PTHR43304">
    <property type="entry name" value="PHYTOCHROME-LIKE PROTEIN CPH1"/>
    <property type="match status" value="1"/>
</dbReference>
<evidence type="ECO:0000259" key="9">
    <source>
        <dbReference type="PROSITE" id="PS50113"/>
    </source>
</evidence>
<gene>
    <name evidence="10" type="ORF">HQN85_04955</name>
</gene>
<keyword evidence="6" id="KW-0175">Coiled coil</keyword>
<dbReference type="InterPro" id="IPR000014">
    <property type="entry name" value="PAS"/>
</dbReference>
<dbReference type="SMART" id="SM00387">
    <property type="entry name" value="HATPase_c"/>
    <property type="match status" value="1"/>
</dbReference>
<dbReference type="Gene3D" id="3.30.565.10">
    <property type="entry name" value="Histidine kinase-like ATPase, C-terminal domain"/>
    <property type="match status" value="1"/>
</dbReference>
<comment type="catalytic activity">
    <reaction evidence="1">
        <text>ATP + protein L-histidine = ADP + protein N-phospho-L-histidine.</text>
        <dbReference type="EC" id="2.7.13.3"/>
    </reaction>
</comment>
<dbReference type="InterPro" id="IPR013655">
    <property type="entry name" value="PAS_fold_3"/>
</dbReference>
<dbReference type="CDD" id="cd00082">
    <property type="entry name" value="HisKA"/>
    <property type="match status" value="1"/>
</dbReference>
<evidence type="ECO:0000259" key="7">
    <source>
        <dbReference type="PROSITE" id="PS50109"/>
    </source>
</evidence>
<dbReference type="InterPro" id="IPR003661">
    <property type="entry name" value="HisK_dim/P_dom"/>
</dbReference>
<dbReference type="EMBL" id="JABMKV010000001">
    <property type="protein sequence ID" value="NQX31059.1"/>
    <property type="molecule type" value="Genomic_DNA"/>
</dbReference>
<dbReference type="PROSITE" id="PS50112">
    <property type="entry name" value="PAS"/>
    <property type="match status" value="1"/>
</dbReference>
<sequence length="671" mass="75425">MDQNSEEQNLTPNKNTAQERLDALTAASADVTYSLSADWKIMHPLDGRGFLLDANQPITNWKEKNVFLGDLKIVDEAIASAIKNKKMFELEHRVNRADGTIGWTYSRAVPILDKSGNIKEWYGIAKDISKRKEAEIALTESRKAIEDQQQIYETIISGTPDLMYVFDLNYRFTYANKALLNMWGKTWDNAIGKRLLDNGYEPWHAEMHEKEIDQVVATRKPIRGEVSFPHATLGKRIYDYIFTPVMGNDGKVIAVAGTTRDITEINNIKLKLQETSEELQTTNEELRSTVEEMAATNEELIASNEQLIRLNDQLLEARKKIEDTEIALRLAIEGADFGTWYINSVTREFITDGRLKELFGFYPDEELTIEQAIAQISEEYREMVSQKLENAIYNNGEYDVTYPVEGLHDGKLRWLRAIGNLKADSSGAFSAFTGVVMDVTEQKTDELRKNDFIAMVSHELKTPLTSLKGYIQIVLRKLLTMGDDSAIGALEKAFAQTVKMTGMINGFLTVSRLESGKISIEPTEFDLALLIREAEQETHTTINTHKVIFDPVNSTIINADHDKIGQVVHNLISNAVKYAPSNSTIRISCTNDESTAYVAIADDGIGISAPDLSKIFDRFYRVQDSKMSTVSGFGIGLYLCKEIIDRHGGKIWAQSEQGKGSIFSFSLPMNS</sequence>
<dbReference type="CDD" id="cd00130">
    <property type="entry name" value="PAS"/>
    <property type="match status" value="2"/>
</dbReference>
<dbReference type="PROSITE" id="PS50109">
    <property type="entry name" value="HIS_KIN"/>
    <property type="match status" value="1"/>
</dbReference>
<dbReference type="PANTHER" id="PTHR43304:SF1">
    <property type="entry name" value="PAC DOMAIN-CONTAINING PROTEIN"/>
    <property type="match status" value="1"/>
</dbReference>
<evidence type="ECO:0000256" key="2">
    <source>
        <dbReference type="ARBA" id="ARBA00012438"/>
    </source>
</evidence>
<dbReference type="Pfam" id="PF00512">
    <property type="entry name" value="HisKA"/>
    <property type="match status" value="1"/>
</dbReference>
<keyword evidence="3" id="KW-0597">Phosphoprotein</keyword>
<feature type="domain" description="PAS" evidence="8">
    <location>
        <begin position="148"/>
        <end position="219"/>
    </location>
</feature>
<feature type="domain" description="PAC" evidence="9">
    <location>
        <begin position="222"/>
        <end position="274"/>
    </location>
</feature>
<dbReference type="InterPro" id="IPR000700">
    <property type="entry name" value="PAS-assoc_C"/>
</dbReference>
<dbReference type="InterPro" id="IPR003594">
    <property type="entry name" value="HATPase_dom"/>
</dbReference>
<dbReference type="SMART" id="SM00086">
    <property type="entry name" value="PAC"/>
    <property type="match status" value="3"/>
</dbReference>
<keyword evidence="4" id="KW-0808">Transferase</keyword>
<dbReference type="InterPro" id="IPR004358">
    <property type="entry name" value="Sig_transdc_His_kin-like_C"/>
</dbReference>
<dbReference type="RefSeq" id="WP_173269399.1">
    <property type="nucleotide sequence ID" value="NZ_JABMKV010000001.1"/>
</dbReference>
<keyword evidence="5" id="KW-0418">Kinase</keyword>
<feature type="domain" description="PAC" evidence="9">
    <location>
        <begin position="398"/>
        <end position="451"/>
    </location>
</feature>
<dbReference type="SUPFAM" id="SSF55874">
    <property type="entry name" value="ATPase domain of HSP90 chaperone/DNA topoisomerase II/histidine kinase"/>
    <property type="match status" value="1"/>
</dbReference>
<dbReference type="PROSITE" id="PS50113">
    <property type="entry name" value="PAC"/>
    <property type="match status" value="3"/>
</dbReference>
<accession>A0ABX2DBX0</accession>
<dbReference type="InterPro" id="IPR035965">
    <property type="entry name" value="PAS-like_dom_sf"/>
</dbReference>
<dbReference type="SUPFAM" id="SSF47384">
    <property type="entry name" value="Homodimeric domain of signal transducing histidine kinase"/>
    <property type="match status" value="1"/>
</dbReference>
<dbReference type="SUPFAM" id="SSF55785">
    <property type="entry name" value="PYP-like sensor domain (PAS domain)"/>
    <property type="match status" value="3"/>
</dbReference>
<organism evidence="10 11">
    <name type="scientific">Pedobacter boryungensis</name>
    <dbReference type="NCBI Taxonomy" id="869962"/>
    <lineage>
        <taxon>Bacteria</taxon>
        <taxon>Pseudomonadati</taxon>
        <taxon>Bacteroidota</taxon>
        <taxon>Sphingobacteriia</taxon>
        <taxon>Sphingobacteriales</taxon>
        <taxon>Sphingobacteriaceae</taxon>
        <taxon>Pedobacter</taxon>
    </lineage>
</organism>
<dbReference type="SMART" id="SM00388">
    <property type="entry name" value="HisKA"/>
    <property type="match status" value="1"/>
</dbReference>
<dbReference type="SMART" id="SM00091">
    <property type="entry name" value="PAS"/>
    <property type="match status" value="2"/>
</dbReference>
<evidence type="ECO:0000256" key="6">
    <source>
        <dbReference type="SAM" id="Coils"/>
    </source>
</evidence>
<dbReference type="InterPro" id="IPR005467">
    <property type="entry name" value="His_kinase_dom"/>
</dbReference>
<dbReference type="Pfam" id="PF08447">
    <property type="entry name" value="PAS_3"/>
    <property type="match status" value="1"/>
</dbReference>
<dbReference type="Proteomes" id="UP000762110">
    <property type="component" value="Unassembled WGS sequence"/>
</dbReference>
<evidence type="ECO:0000313" key="10">
    <source>
        <dbReference type="EMBL" id="NQX31059.1"/>
    </source>
</evidence>
<evidence type="ECO:0000256" key="1">
    <source>
        <dbReference type="ARBA" id="ARBA00000085"/>
    </source>
</evidence>
<dbReference type="InterPro" id="IPR036890">
    <property type="entry name" value="HATPase_C_sf"/>
</dbReference>
<feature type="domain" description="Histidine kinase" evidence="7">
    <location>
        <begin position="455"/>
        <end position="671"/>
    </location>
</feature>
<dbReference type="CDD" id="cd00075">
    <property type="entry name" value="HATPase"/>
    <property type="match status" value="1"/>
</dbReference>
<dbReference type="Pfam" id="PF02518">
    <property type="entry name" value="HATPase_c"/>
    <property type="match status" value="1"/>
</dbReference>
<dbReference type="Gene3D" id="3.30.450.20">
    <property type="entry name" value="PAS domain"/>
    <property type="match status" value="3"/>
</dbReference>
<feature type="coiled-coil region" evidence="6">
    <location>
        <begin position="265"/>
        <end position="327"/>
    </location>
</feature>
<protein>
    <recommendedName>
        <fullName evidence="2">histidine kinase</fullName>
        <ecNumber evidence="2">2.7.13.3</ecNumber>
    </recommendedName>
</protein>